<keyword evidence="7" id="KW-1185">Reference proteome</keyword>
<evidence type="ECO:0000259" key="4">
    <source>
        <dbReference type="PROSITE" id="PS51071"/>
    </source>
</evidence>
<evidence type="ECO:0000313" key="7">
    <source>
        <dbReference type="Proteomes" id="UP000641588"/>
    </source>
</evidence>
<sequence>MLTGGIISIKSMLDQLHPSERKTAEYILEHPREVVQYSVQKLAELSGVSEATVIRLCQKMNMKGFQELKLRIAGDLSSNQISTGGYEEIRMGESIENIVQAVSNNNKQSIDDTVAVLSIDEVNKAVDVLSKARRINIMGCGASYLIAEDLMHKFVRIGRWCEAYSDFHGQLTSAVTMGPEDVAFGISYSGKTIEIIESLTEAKKQGATTITLTKYGMSPVSELADIRLFTSAVEQNIRSGATASRIAQLNVIDILFTSYASRQNEQMIPILEKSRIALSRLRRG</sequence>
<dbReference type="CDD" id="cd05013">
    <property type="entry name" value="SIS_RpiR"/>
    <property type="match status" value="1"/>
</dbReference>
<dbReference type="PROSITE" id="PS51071">
    <property type="entry name" value="HTH_RPIR"/>
    <property type="match status" value="1"/>
</dbReference>
<proteinExistence type="predicted"/>
<dbReference type="InterPro" id="IPR035472">
    <property type="entry name" value="RpiR-like_SIS"/>
</dbReference>
<evidence type="ECO:0000256" key="3">
    <source>
        <dbReference type="ARBA" id="ARBA00023163"/>
    </source>
</evidence>
<dbReference type="PANTHER" id="PTHR30514">
    <property type="entry name" value="GLUCOKINASE"/>
    <property type="match status" value="1"/>
</dbReference>
<dbReference type="PANTHER" id="PTHR30514:SF1">
    <property type="entry name" value="HTH-TYPE TRANSCRIPTIONAL REGULATOR HEXR-RELATED"/>
    <property type="match status" value="1"/>
</dbReference>
<dbReference type="EMBL" id="WHOD01000079">
    <property type="protein sequence ID" value="NOU95717.1"/>
    <property type="molecule type" value="Genomic_DNA"/>
</dbReference>
<keyword evidence="1" id="KW-0805">Transcription regulation</keyword>
<dbReference type="GO" id="GO:1901135">
    <property type="term" value="P:carbohydrate derivative metabolic process"/>
    <property type="evidence" value="ECO:0007669"/>
    <property type="project" value="InterPro"/>
</dbReference>
<gene>
    <name evidence="6" type="ORF">GC093_21170</name>
</gene>
<keyword evidence="2" id="KW-0238">DNA-binding</keyword>
<dbReference type="RefSeq" id="WP_171653942.1">
    <property type="nucleotide sequence ID" value="NZ_WHOD01000079.1"/>
</dbReference>
<dbReference type="Pfam" id="PF01418">
    <property type="entry name" value="HTH_6"/>
    <property type="match status" value="1"/>
</dbReference>
<comment type="caution">
    <text evidence="6">The sequence shown here is derived from an EMBL/GenBank/DDBJ whole genome shotgun (WGS) entry which is preliminary data.</text>
</comment>
<dbReference type="SUPFAM" id="SSF53697">
    <property type="entry name" value="SIS domain"/>
    <property type="match status" value="1"/>
</dbReference>
<dbReference type="AlphaFoldDB" id="A0A972GXQ9"/>
<reference evidence="6" key="1">
    <citation type="submission" date="2019-10" db="EMBL/GenBank/DDBJ databases">
        <title>Description of Paenibacillus glebae sp. nov.</title>
        <authorList>
            <person name="Carlier A."/>
            <person name="Qi S."/>
        </authorList>
    </citation>
    <scope>NUCLEOTIDE SEQUENCE</scope>
    <source>
        <strain evidence="6">LMG 31456</strain>
    </source>
</reference>
<dbReference type="Gene3D" id="1.10.10.10">
    <property type="entry name" value="Winged helix-like DNA-binding domain superfamily/Winged helix DNA-binding domain"/>
    <property type="match status" value="1"/>
</dbReference>
<dbReference type="Proteomes" id="UP000641588">
    <property type="component" value="Unassembled WGS sequence"/>
</dbReference>
<protein>
    <submittedName>
        <fullName evidence="6">SIS domain-containing protein</fullName>
    </submittedName>
</protein>
<dbReference type="Gene3D" id="3.40.50.10490">
    <property type="entry name" value="Glucose-6-phosphate isomerase like protein, domain 1"/>
    <property type="match status" value="1"/>
</dbReference>
<dbReference type="InterPro" id="IPR000281">
    <property type="entry name" value="HTH_RpiR"/>
</dbReference>
<dbReference type="SUPFAM" id="SSF46689">
    <property type="entry name" value="Homeodomain-like"/>
    <property type="match status" value="1"/>
</dbReference>
<dbReference type="Pfam" id="PF01380">
    <property type="entry name" value="SIS"/>
    <property type="match status" value="1"/>
</dbReference>
<name>A0A972GXQ9_9BACL</name>
<evidence type="ECO:0000259" key="5">
    <source>
        <dbReference type="PROSITE" id="PS51464"/>
    </source>
</evidence>
<dbReference type="PROSITE" id="PS51464">
    <property type="entry name" value="SIS"/>
    <property type="match status" value="1"/>
</dbReference>
<dbReference type="InterPro" id="IPR036388">
    <property type="entry name" value="WH-like_DNA-bd_sf"/>
</dbReference>
<dbReference type="InterPro" id="IPR046348">
    <property type="entry name" value="SIS_dom_sf"/>
</dbReference>
<feature type="domain" description="HTH rpiR-type" evidence="4">
    <location>
        <begin position="3"/>
        <end position="79"/>
    </location>
</feature>
<keyword evidence="3" id="KW-0804">Transcription</keyword>
<dbReference type="GO" id="GO:0097367">
    <property type="term" value="F:carbohydrate derivative binding"/>
    <property type="evidence" value="ECO:0007669"/>
    <property type="project" value="InterPro"/>
</dbReference>
<dbReference type="InterPro" id="IPR001347">
    <property type="entry name" value="SIS_dom"/>
</dbReference>
<evidence type="ECO:0000256" key="2">
    <source>
        <dbReference type="ARBA" id="ARBA00023125"/>
    </source>
</evidence>
<evidence type="ECO:0000313" key="6">
    <source>
        <dbReference type="EMBL" id="NOU95717.1"/>
    </source>
</evidence>
<organism evidence="6 7">
    <name type="scientific">Paenibacillus foliorum</name>
    <dbReference type="NCBI Taxonomy" id="2654974"/>
    <lineage>
        <taxon>Bacteria</taxon>
        <taxon>Bacillati</taxon>
        <taxon>Bacillota</taxon>
        <taxon>Bacilli</taxon>
        <taxon>Bacillales</taxon>
        <taxon>Paenibacillaceae</taxon>
        <taxon>Paenibacillus</taxon>
    </lineage>
</organism>
<feature type="domain" description="SIS" evidence="5">
    <location>
        <begin position="125"/>
        <end position="265"/>
    </location>
</feature>
<evidence type="ECO:0000256" key="1">
    <source>
        <dbReference type="ARBA" id="ARBA00023015"/>
    </source>
</evidence>
<dbReference type="InterPro" id="IPR009057">
    <property type="entry name" value="Homeodomain-like_sf"/>
</dbReference>
<accession>A0A972GXQ9</accession>
<dbReference type="GO" id="GO:0003700">
    <property type="term" value="F:DNA-binding transcription factor activity"/>
    <property type="evidence" value="ECO:0007669"/>
    <property type="project" value="InterPro"/>
</dbReference>
<dbReference type="GO" id="GO:0003677">
    <property type="term" value="F:DNA binding"/>
    <property type="evidence" value="ECO:0007669"/>
    <property type="project" value="UniProtKB-KW"/>
</dbReference>
<dbReference type="InterPro" id="IPR047640">
    <property type="entry name" value="RpiR-like"/>
</dbReference>